<evidence type="ECO:0000256" key="6">
    <source>
        <dbReference type="SAM" id="Phobius"/>
    </source>
</evidence>
<feature type="transmembrane region" description="Helical" evidence="6">
    <location>
        <begin position="125"/>
        <end position="148"/>
    </location>
</feature>
<feature type="transmembrane region" description="Helical" evidence="6">
    <location>
        <begin position="155"/>
        <end position="174"/>
    </location>
</feature>
<keyword evidence="2" id="KW-1003">Cell membrane</keyword>
<feature type="transmembrane region" description="Helical" evidence="6">
    <location>
        <begin position="76"/>
        <end position="95"/>
    </location>
</feature>
<reference evidence="7 8" key="1">
    <citation type="submission" date="2020-07" db="EMBL/GenBank/DDBJ databases">
        <authorList>
            <person name="Feng X."/>
        </authorList>
    </citation>
    <scope>NUCLEOTIDE SEQUENCE [LARGE SCALE GENOMIC DNA]</scope>
    <source>
        <strain evidence="7 8">JCM23202</strain>
    </source>
</reference>
<evidence type="ECO:0000313" key="8">
    <source>
        <dbReference type="Proteomes" id="UP000526501"/>
    </source>
</evidence>
<dbReference type="InterPro" id="IPR017778">
    <property type="entry name" value="ABC_transptr_urea_perm_UrtC"/>
</dbReference>
<dbReference type="CDD" id="cd06581">
    <property type="entry name" value="TM_PBP1_LivM_like"/>
    <property type="match status" value="1"/>
</dbReference>
<dbReference type="PANTHER" id="PTHR30482">
    <property type="entry name" value="HIGH-AFFINITY BRANCHED-CHAIN AMINO ACID TRANSPORT SYSTEM PERMEASE"/>
    <property type="match status" value="1"/>
</dbReference>
<protein>
    <submittedName>
        <fullName evidence="7">Urea ABC transporter permease subunit UrtC</fullName>
    </submittedName>
</protein>
<dbReference type="Pfam" id="PF02653">
    <property type="entry name" value="BPD_transp_2"/>
    <property type="match status" value="1"/>
</dbReference>
<dbReference type="GO" id="GO:0015658">
    <property type="term" value="F:branched-chain amino acid transmembrane transporter activity"/>
    <property type="evidence" value="ECO:0007669"/>
    <property type="project" value="InterPro"/>
</dbReference>
<comment type="caution">
    <text evidence="7">The sequence shown here is derived from an EMBL/GenBank/DDBJ whole genome shotgun (WGS) entry which is preliminary data.</text>
</comment>
<dbReference type="AlphaFoldDB" id="A0A7X1B734"/>
<organism evidence="7 8">
    <name type="scientific">Pelagicoccus albus</name>
    <dbReference type="NCBI Taxonomy" id="415222"/>
    <lineage>
        <taxon>Bacteria</taxon>
        <taxon>Pseudomonadati</taxon>
        <taxon>Verrucomicrobiota</taxon>
        <taxon>Opitutia</taxon>
        <taxon>Puniceicoccales</taxon>
        <taxon>Pelagicoccaceae</taxon>
        <taxon>Pelagicoccus</taxon>
    </lineage>
</organism>
<evidence type="ECO:0000313" key="7">
    <source>
        <dbReference type="EMBL" id="MBC2606856.1"/>
    </source>
</evidence>
<feature type="transmembrane region" description="Helical" evidence="6">
    <location>
        <begin position="262"/>
        <end position="280"/>
    </location>
</feature>
<evidence type="ECO:0000256" key="5">
    <source>
        <dbReference type="ARBA" id="ARBA00023136"/>
    </source>
</evidence>
<feature type="transmembrane region" description="Helical" evidence="6">
    <location>
        <begin position="336"/>
        <end position="355"/>
    </location>
</feature>
<dbReference type="RefSeq" id="WP_185660726.1">
    <property type="nucleotide sequence ID" value="NZ_CAWPOO010000012.1"/>
</dbReference>
<dbReference type="InterPro" id="IPR043428">
    <property type="entry name" value="LivM-like"/>
</dbReference>
<accession>A0A7X1B734</accession>
<gene>
    <name evidence="7" type="primary">urtC</name>
    <name evidence="7" type="ORF">H5P27_12455</name>
</gene>
<evidence type="ECO:0000256" key="4">
    <source>
        <dbReference type="ARBA" id="ARBA00022989"/>
    </source>
</evidence>
<dbReference type="EMBL" id="JACHVC010000012">
    <property type="protein sequence ID" value="MBC2606856.1"/>
    <property type="molecule type" value="Genomic_DNA"/>
</dbReference>
<proteinExistence type="predicted"/>
<dbReference type="PANTHER" id="PTHR30482:SF4">
    <property type="entry name" value="SLR1201 PROTEIN"/>
    <property type="match status" value="1"/>
</dbReference>
<feature type="transmembrane region" description="Helical" evidence="6">
    <location>
        <begin position="12"/>
        <end position="30"/>
    </location>
</feature>
<dbReference type="NCBIfam" id="TIGR03408">
    <property type="entry name" value="urea_trans_UrtC"/>
    <property type="match status" value="1"/>
</dbReference>
<keyword evidence="3 6" id="KW-0812">Transmembrane</keyword>
<keyword evidence="5 6" id="KW-0472">Membrane</keyword>
<feature type="transmembrane region" description="Helical" evidence="6">
    <location>
        <begin position="212"/>
        <end position="232"/>
    </location>
</feature>
<dbReference type="InterPro" id="IPR001851">
    <property type="entry name" value="ABC_transp_permease"/>
</dbReference>
<sequence>MKLFDNKIELGGFAVAGVVLVFLLPMLNAFVPEGSFLHFSEYHIGLWGKYITWAVLAMSLNLLWGYTGLLCLCQALFFALGAYAFGMYLMLHAGVDPVYNTALPDFMDFQGYTSLPWYWAPFGSGIYAIIASMMIPGILAFIFGYLAFSSRIKGVYFSILTQALTYALSLFFFMNTATLFGKSFILFGGNNGLNNFGEIFGFGINEASTKRFIFVGSAILLLVVYLLIAWLIKTKLGMVQQAIRDSENRVRFSGYSTTHYKMLIFVGAAMIAGIAGAFYVPQVGGINANEMVPAKSLDVVVWVALGGRGTKFGPVIGAIVVSVIKSYAQVEYPNSWLIILGAIFMFVVLFMPNGLAGLPKQLAPLIDKLKKKTSASSSPATSSAS</sequence>
<feature type="transmembrane region" description="Helical" evidence="6">
    <location>
        <begin position="300"/>
        <end position="324"/>
    </location>
</feature>
<evidence type="ECO:0000256" key="1">
    <source>
        <dbReference type="ARBA" id="ARBA00004651"/>
    </source>
</evidence>
<name>A0A7X1B734_9BACT</name>
<keyword evidence="4 6" id="KW-1133">Transmembrane helix</keyword>
<keyword evidence="8" id="KW-1185">Reference proteome</keyword>
<evidence type="ECO:0000256" key="2">
    <source>
        <dbReference type="ARBA" id="ARBA00022475"/>
    </source>
</evidence>
<evidence type="ECO:0000256" key="3">
    <source>
        <dbReference type="ARBA" id="ARBA00022692"/>
    </source>
</evidence>
<comment type="subcellular location">
    <subcellularLocation>
        <location evidence="1">Cell membrane</location>
        <topology evidence="1">Multi-pass membrane protein</topology>
    </subcellularLocation>
</comment>
<dbReference type="GO" id="GO:0005886">
    <property type="term" value="C:plasma membrane"/>
    <property type="evidence" value="ECO:0007669"/>
    <property type="project" value="UniProtKB-SubCell"/>
</dbReference>
<dbReference type="Proteomes" id="UP000526501">
    <property type="component" value="Unassembled WGS sequence"/>
</dbReference>
<feature type="transmembrane region" description="Helical" evidence="6">
    <location>
        <begin position="50"/>
        <end position="69"/>
    </location>
</feature>